<dbReference type="InterPro" id="IPR046634">
    <property type="entry name" value="DUF6746"/>
</dbReference>
<evidence type="ECO:0000313" key="3">
    <source>
        <dbReference type="Proteomes" id="UP000013232"/>
    </source>
</evidence>
<evidence type="ECO:0000256" key="1">
    <source>
        <dbReference type="SAM" id="SignalP"/>
    </source>
</evidence>
<dbReference type="Pfam" id="PF20531">
    <property type="entry name" value="DUF6746"/>
    <property type="match status" value="1"/>
</dbReference>
<keyword evidence="3" id="KW-1185">Reference proteome</keyword>
<evidence type="ECO:0000313" key="2">
    <source>
        <dbReference type="EMBL" id="ENO88629.1"/>
    </source>
</evidence>
<dbReference type="AlphaFoldDB" id="N6Z8Z0"/>
<proteinExistence type="predicted"/>
<organism evidence="2 3">
    <name type="scientific">Thauera linaloolentis (strain DSM 12138 / JCM 21573 / CCUG 41526 / CIP 105981 / IAM 15112 / NBRC 102519 / 47Lol)</name>
    <dbReference type="NCBI Taxonomy" id="1123367"/>
    <lineage>
        <taxon>Bacteria</taxon>
        <taxon>Pseudomonadati</taxon>
        <taxon>Pseudomonadota</taxon>
        <taxon>Betaproteobacteria</taxon>
        <taxon>Rhodocyclales</taxon>
        <taxon>Zoogloeaceae</taxon>
        <taxon>Thauera</taxon>
    </lineage>
</organism>
<dbReference type="OrthoDB" id="5975812at2"/>
<feature type="chain" id="PRO_5004128950" evidence="1">
    <location>
        <begin position="25"/>
        <end position="129"/>
    </location>
</feature>
<feature type="signal peptide" evidence="1">
    <location>
        <begin position="1"/>
        <end position="24"/>
    </location>
</feature>
<keyword evidence="1" id="KW-0732">Signal</keyword>
<dbReference type="EMBL" id="AMXE01000023">
    <property type="protein sequence ID" value="ENO88629.1"/>
    <property type="molecule type" value="Genomic_DNA"/>
</dbReference>
<dbReference type="Proteomes" id="UP000013232">
    <property type="component" value="Unassembled WGS sequence"/>
</dbReference>
<name>N6Z8Z0_THAL4</name>
<reference evidence="2 3" key="1">
    <citation type="submission" date="2012-09" db="EMBL/GenBank/DDBJ databases">
        <title>Draft Genome Sequences of 6 Strains from Genus Thauera.</title>
        <authorList>
            <person name="Liu B."/>
            <person name="Shapleigh J.P."/>
            <person name="Frostegard A.H."/>
        </authorList>
    </citation>
    <scope>NUCLEOTIDE SEQUENCE [LARGE SCALE GENOMIC DNA]</scope>
    <source>
        <strain evidence="3">47Lol / DSM 12138</strain>
    </source>
</reference>
<accession>N6Z8Z0</accession>
<gene>
    <name evidence="2" type="ORF">C666_08200</name>
</gene>
<protein>
    <submittedName>
        <fullName evidence="2">Uncharacterized protein</fullName>
    </submittedName>
</protein>
<dbReference type="STRING" id="1123367.GCA_000621305_01648"/>
<comment type="caution">
    <text evidence="2">The sequence shown here is derived from an EMBL/GenBank/DDBJ whole genome shotgun (WGS) entry which is preliminary data.</text>
</comment>
<dbReference type="RefSeq" id="WP_004336565.1">
    <property type="nucleotide sequence ID" value="NZ_AMXE01000023.1"/>
</dbReference>
<sequence>MMKKSLAILALGTVGALSHVPAFAADPAPERVSHYEAQKGESIEQTIAILLETNAKLKELLAGEMGEYDIHDIHSLSYTLEDSLMAIANEVKQLHGTVADMHFASEGQDRDAVIDYGKAYLSGVEKIIK</sequence>